<gene>
    <name evidence="2" type="ORF">DES53_106386</name>
</gene>
<evidence type="ECO:0000256" key="1">
    <source>
        <dbReference type="SAM" id="MobiDB-lite"/>
    </source>
</evidence>
<accession>A0A366HIT6</accession>
<feature type="compositionally biased region" description="Polar residues" evidence="1">
    <location>
        <begin position="89"/>
        <end position="107"/>
    </location>
</feature>
<keyword evidence="3" id="KW-1185">Reference proteome</keyword>
<comment type="caution">
    <text evidence="2">The sequence shown here is derived from an EMBL/GenBank/DDBJ whole genome shotgun (WGS) entry which is preliminary data.</text>
</comment>
<dbReference type="Proteomes" id="UP000253426">
    <property type="component" value="Unassembled WGS sequence"/>
</dbReference>
<protein>
    <submittedName>
        <fullName evidence="2">Uncharacterized protein</fullName>
    </submittedName>
</protein>
<feature type="compositionally biased region" description="Basic and acidic residues" evidence="1">
    <location>
        <begin position="18"/>
        <end position="71"/>
    </location>
</feature>
<name>A0A366HIT6_9BACT</name>
<sequence length="107" mass="11864">MASTSKPTTPPPQQPKPDLSRDLDHNGIVDASDDRSRDLDRDGVIGTGDRQEKDLNRDNKIDGSDQTKQEVPKVGTVLGYTKDGESWTPPEQNNKIQQQQTIRPKLG</sequence>
<proteinExistence type="predicted"/>
<dbReference type="RefSeq" id="WP_113959794.1">
    <property type="nucleotide sequence ID" value="NZ_QNRR01000006.1"/>
</dbReference>
<dbReference type="EMBL" id="QNRR01000006">
    <property type="protein sequence ID" value="RBP42677.1"/>
    <property type="molecule type" value="Genomic_DNA"/>
</dbReference>
<evidence type="ECO:0000313" key="3">
    <source>
        <dbReference type="Proteomes" id="UP000253426"/>
    </source>
</evidence>
<evidence type="ECO:0000313" key="2">
    <source>
        <dbReference type="EMBL" id="RBP42677.1"/>
    </source>
</evidence>
<feature type="region of interest" description="Disordered" evidence="1">
    <location>
        <begin position="1"/>
        <end position="107"/>
    </location>
</feature>
<organism evidence="2 3">
    <name type="scientific">Roseimicrobium gellanilyticum</name>
    <dbReference type="NCBI Taxonomy" id="748857"/>
    <lineage>
        <taxon>Bacteria</taxon>
        <taxon>Pseudomonadati</taxon>
        <taxon>Verrucomicrobiota</taxon>
        <taxon>Verrucomicrobiia</taxon>
        <taxon>Verrucomicrobiales</taxon>
        <taxon>Verrucomicrobiaceae</taxon>
        <taxon>Roseimicrobium</taxon>
    </lineage>
</organism>
<dbReference type="AlphaFoldDB" id="A0A366HIT6"/>
<reference evidence="2 3" key="1">
    <citation type="submission" date="2018-06" db="EMBL/GenBank/DDBJ databases">
        <title>Genomic Encyclopedia of Type Strains, Phase IV (KMG-IV): sequencing the most valuable type-strain genomes for metagenomic binning, comparative biology and taxonomic classification.</title>
        <authorList>
            <person name="Goeker M."/>
        </authorList>
    </citation>
    <scope>NUCLEOTIDE SEQUENCE [LARGE SCALE GENOMIC DNA]</scope>
    <source>
        <strain evidence="2 3">DSM 25532</strain>
    </source>
</reference>